<dbReference type="EMBL" id="JAAWWB010000037">
    <property type="protein sequence ID" value="KAG6738852.1"/>
    <property type="molecule type" value="Genomic_DNA"/>
</dbReference>
<evidence type="ECO:0000313" key="3">
    <source>
        <dbReference type="EMBL" id="KAG6738852.1"/>
    </source>
</evidence>
<dbReference type="AlphaFoldDB" id="A0A8X7XX26"/>
<dbReference type="GO" id="GO:0030125">
    <property type="term" value="C:clathrin vesicle coat"/>
    <property type="evidence" value="ECO:0007669"/>
    <property type="project" value="TreeGrafter"/>
</dbReference>
<evidence type="ECO:0000313" key="4">
    <source>
        <dbReference type="Proteomes" id="UP000886885"/>
    </source>
</evidence>
<sequence>MEKVEKAPNDPESEETEAIELILYQVSECYVYLIPPRKSAASYSVAQILLIMENYGNRVHQSNKDVEAQRAFVIGIVDKSQAYNAIEYLNLWTILLLKRVFTYWIWIFISLEGYFRADEWDVNKWAWEGTLKVISKGEECIIRLEDKTTGELYARAFLRKGEQHPVEPVIDSSRYFVLRIEENIGGRLRHAFIGIGFRERTEAYDFQAALHDHMKYLDKKKTAEDMEQHFQETSSVDYSLKEGETLVLQMKNKPRGSVKSKFSEQGLNNLSLEGKSDGKEPLLSIRPPPPPPAPPSPATSVQISPSNLPPKITLDGNSTEKSPNLAKDEAEHLHFPDNESSQDIQDDDFGEFQAAG</sequence>
<name>A0A8X7XX26_POPTO</name>
<evidence type="ECO:0000256" key="1">
    <source>
        <dbReference type="SAM" id="MobiDB-lite"/>
    </source>
</evidence>
<gene>
    <name evidence="3" type="ORF">POTOM_058475</name>
</gene>
<dbReference type="PANTHER" id="PTHR12847">
    <property type="entry name" value="ATP-BINDING CASSETTE ABC TRANSPORTER-RELATED"/>
    <property type="match status" value="1"/>
</dbReference>
<keyword evidence="4" id="KW-1185">Reference proteome</keyword>
<feature type="domain" description="NECAP PHear" evidence="2">
    <location>
        <begin position="95"/>
        <end position="250"/>
    </location>
</feature>
<dbReference type="Proteomes" id="UP000886885">
    <property type="component" value="Chromosome 19A"/>
</dbReference>
<proteinExistence type="predicted"/>
<protein>
    <recommendedName>
        <fullName evidence="2">NECAP PHear domain-containing protein</fullName>
    </recommendedName>
</protein>
<dbReference type="CDD" id="cd13228">
    <property type="entry name" value="PHear_NECAP"/>
    <property type="match status" value="1"/>
</dbReference>
<dbReference type="FunFam" id="2.30.29.30:FF:000150">
    <property type="entry name" value="Adaptin ear-binding coat-associated protein"/>
    <property type="match status" value="1"/>
</dbReference>
<reference evidence="3" key="1">
    <citation type="journal article" date="2020" name="bioRxiv">
        <title>Hybrid origin of Populus tomentosa Carr. identified through genome sequencing and phylogenomic analysis.</title>
        <authorList>
            <person name="An X."/>
            <person name="Gao K."/>
            <person name="Chen Z."/>
            <person name="Li J."/>
            <person name="Yang X."/>
            <person name="Yang X."/>
            <person name="Zhou J."/>
            <person name="Guo T."/>
            <person name="Zhao T."/>
            <person name="Huang S."/>
            <person name="Miao D."/>
            <person name="Khan W.U."/>
            <person name="Rao P."/>
            <person name="Ye M."/>
            <person name="Lei B."/>
            <person name="Liao W."/>
            <person name="Wang J."/>
            <person name="Ji L."/>
            <person name="Li Y."/>
            <person name="Guo B."/>
            <person name="Mustafa N.S."/>
            <person name="Li S."/>
            <person name="Yun Q."/>
            <person name="Keller S.R."/>
            <person name="Mao J."/>
            <person name="Zhang R."/>
            <person name="Strauss S.H."/>
        </authorList>
    </citation>
    <scope>NUCLEOTIDE SEQUENCE</scope>
    <source>
        <strain evidence="3">GM15</strain>
        <tissue evidence="3">Leaf</tissue>
    </source>
</reference>
<dbReference type="InterPro" id="IPR012466">
    <property type="entry name" value="NECAP_PHear"/>
</dbReference>
<dbReference type="GO" id="GO:0006897">
    <property type="term" value="P:endocytosis"/>
    <property type="evidence" value="ECO:0007669"/>
    <property type="project" value="InterPro"/>
</dbReference>
<dbReference type="Pfam" id="PF07933">
    <property type="entry name" value="DUF1681"/>
    <property type="match status" value="1"/>
</dbReference>
<feature type="compositionally biased region" description="Pro residues" evidence="1">
    <location>
        <begin position="286"/>
        <end position="297"/>
    </location>
</feature>
<organism evidence="3 4">
    <name type="scientific">Populus tomentosa</name>
    <name type="common">Chinese white poplar</name>
    <dbReference type="NCBI Taxonomy" id="118781"/>
    <lineage>
        <taxon>Eukaryota</taxon>
        <taxon>Viridiplantae</taxon>
        <taxon>Streptophyta</taxon>
        <taxon>Embryophyta</taxon>
        <taxon>Tracheophyta</taxon>
        <taxon>Spermatophyta</taxon>
        <taxon>Magnoliopsida</taxon>
        <taxon>eudicotyledons</taxon>
        <taxon>Gunneridae</taxon>
        <taxon>Pentapetalae</taxon>
        <taxon>rosids</taxon>
        <taxon>fabids</taxon>
        <taxon>Malpighiales</taxon>
        <taxon>Salicaceae</taxon>
        <taxon>Saliceae</taxon>
        <taxon>Populus</taxon>
    </lineage>
</organism>
<evidence type="ECO:0000259" key="2">
    <source>
        <dbReference type="Pfam" id="PF07933"/>
    </source>
</evidence>
<comment type="caution">
    <text evidence="3">The sequence shown here is derived from an EMBL/GenBank/DDBJ whole genome shotgun (WGS) entry which is preliminary data.</text>
</comment>
<feature type="region of interest" description="Disordered" evidence="1">
    <location>
        <begin position="251"/>
        <end position="356"/>
    </location>
</feature>
<feature type="compositionally biased region" description="Basic and acidic residues" evidence="1">
    <location>
        <begin position="326"/>
        <end position="337"/>
    </location>
</feature>
<dbReference type="PANTHER" id="PTHR12847:SF9">
    <property type="entry name" value="NECAP-LIKE PROTEIN CG9132"/>
    <property type="match status" value="1"/>
</dbReference>
<dbReference type="OrthoDB" id="10265489at2759"/>
<accession>A0A8X7XX26</accession>